<feature type="region of interest" description="Disordered" evidence="4">
    <location>
        <begin position="26"/>
        <end position="51"/>
    </location>
</feature>
<dbReference type="PROSITE" id="PS00345">
    <property type="entry name" value="ETS_DOMAIN_1"/>
    <property type="match status" value="1"/>
</dbReference>
<evidence type="ECO:0000256" key="2">
    <source>
        <dbReference type="ARBA" id="ARBA00023125"/>
    </source>
</evidence>
<evidence type="ECO:0000256" key="4">
    <source>
        <dbReference type="SAM" id="MobiDB-lite"/>
    </source>
</evidence>
<evidence type="ECO:0000256" key="3">
    <source>
        <dbReference type="RuleBase" id="RU004019"/>
    </source>
</evidence>
<dbReference type="PRINTS" id="PR00454">
    <property type="entry name" value="ETSDOMAIN"/>
</dbReference>
<dbReference type="FunFam" id="1.10.10.10:FF:001050">
    <property type="entry name" value="Predicted protein"/>
    <property type="match status" value="1"/>
</dbReference>
<sequence>INRFLINLIILAANYGNHHIPEHLQSGGGASELGNNENDLRVSNTAPTDSYMTPAHYSGYDDPSEYHNLPTEHGNPHTYNLDNPSEFYGAGGIQLEPKYQPPPFKNYPRGRYHEGYNENYGQYDTTPFQTVPGSGNANSSSGSTVGNDQWSVGPLGEHLSHHPAFLSGIGPRDSSNPHHPASIGSNSDQKPLLQSAMLAGYTGGGPCFTGSGPIQLWQFLLELLTDKSCQGFISWTGDGWEFKLTDPDEVARRWGIRKNKPKMNYEKLSRGLRYYYDKNIIHKTAGKRYVYRFVCDLQSLLG</sequence>
<dbReference type="PANTHER" id="PTHR11849:SF289">
    <property type="entry name" value="ETS-LIKE PROTEIN POINTED"/>
    <property type="match status" value="1"/>
</dbReference>
<dbReference type="InterPro" id="IPR000418">
    <property type="entry name" value="Ets_dom"/>
</dbReference>
<dbReference type="InterPro" id="IPR036390">
    <property type="entry name" value="WH_DNA-bd_sf"/>
</dbReference>
<dbReference type="Proteomes" id="UP000786811">
    <property type="component" value="Unassembled WGS sequence"/>
</dbReference>
<dbReference type="PROSITE" id="PS50061">
    <property type="entry name" value="ETS_DOMAIN_3"/>
    <property type="match status" value="1"/>
</dbReference>
<keyword evidence="7" id="KW-1185">Reference proteome</keyword>
<dbReference type="InterPro" id="IPR046328">
    <property type="entry name" value="ETS_fam"/>
</dbReference>
<dbReference type="GO" id="GO:0000981">
    <property type="term" value="F:DNA-binding transcription factor activity, RNA polymerase II-specific"/>
    <property type="evidence" value="ECO:0007669"/>
    <property type="project" value="TreeGrafter"/>
</dbReference>
<name>A0A8J2E9L4_COTCN</name>
<feature type="non-terminal residue" evidence="6">
    <location>
        <position position="1"/>
    </location>
</feature>
<evidence type="ECO:0000313" key="7">
    <source>
        <dbReference type="Proteomes" id="UP000786811"/>
    </source>
</evidence>
<dbReference type="GO" id="GO:0005634">
    <property type="term" value="C:nucleus"/>
    <property type="evidence" value="ECO:0007669"/>
    <property type="project" value="UniProtKB-SubCell"/>
</dbReference>
<proteinExistence type="inferred from homology"/>
<comment type="similarity">
    <text evidence="1 3">Belongs to the ETS family.</text>
</comment>
<dbReference type="PROSITE" id="PS00346">
    <property type="entry name" value="ETS_DOMAIN_2"/>
    <property type="match status" value="1"/>
</dbReference>
<dbReference type="SUPFAM" id="SSF46785">
    <property type="entry name" value="Winged helix' DNA-binding domain"/>
    <property type="match status" value="1"/>
</dbReference>
<dbReference type="InterPro" id="IPR036388">
    <property type="entry name" value="WH-like_DNA-bd_sf"/>
</dbReference>
<organism evidence="6 7">
    <name type="scientific">Cotesia congregata</name>
    <name type="common">Parasitoid wasp</name>
    <name type="synonym">Apanteles congregatus</name>
    <dbReference type="NCBI Taxonomy" id="51543"/>
    <lineage>
        <taxon>Eukaryota</taxon>
        <taxon>Metazoa</taxon>
        <taxon>Ecdysozoa</taxon>
        <taxon>Arthropoda</taxon>
        <taxon>Hexapoda</taxon>
        <taxon>Insecta</taxon>
        <taxon>Pterygota</taxon>
        <taxon>Neoptera</taxon>
        <taxon>Endopterygota</taxon>
        <taxon>Hymenoptera</taxon>
        <taxon>Apocrita</taxon>
        <taxon>Ichneumonoidea</taxon>
        <taxon>Braconidae</taxon>
        <taxon>Microgastrinae</taxon>
        <taxon>Cotesia</taxon>
    </lineage>
</organism>
<dbReference type="SMART" id="SM00413">
    <property type="entry name" value="ETS"/>
    <property type="match status" value="1"/>
</dbReference>
<accession>A0A8J2E9L4</accession>
<dbReference type="OrthoDB" id="10067219at2759"/>
<keyword evidence="3" id="KW-0539">Nucleus</keyword>
<comment type="subcellular location">
    <subcellularLocation>
        <location evidence="3">Nucleus</location>
    </subcellularLocation>
</comment>
<gene>
    <name evidence="6" type="ORF">HICCMSTLAB_LOCUS32</name>
</gene>
<dbReference type="PANTHER" id="PTHR11849">
    <property type="entry name" value="ETS"/>
    <property type="match status" value="1"/>
</dbReference>
<comment type="caution">
    <text evidence="6">The sequence shown here is derived from an EMBL/GenBank/DDBJ whole genome shotgun (WGS) entry which is preliminary data.</text>
</comment>
<keyword evidence="2 3" id="KW-0238">DNA-binding</keyword>
<evidence type="ECO:0000256" key="1">
    <source>
        <dbReference type="ARBA" id="ARBA00005562"/>
    </source>
</evidence>
<dbReference type="Gene3D" id="1.10.10.10">
    <property type="entry name" value="Winged helix-like DNA-binding domain superfamily/Winged helix DNA-binding domain"/>
    <property type="match status" value="1"/>
</dbReference>
<feature type="domain" description="ETS" evidence="5">
    <location>
        <begin position="214"/>
        <end position="294"/>
    </location>
</feature>
<dbReference type="AlphaFoldDB" id="A0A8J2E9L4"/>
<reference evidence="6" key="1">
    <citation type="submission" date="2021-04" db="EMBL/GenBank/DDBJ databases">
        <authorList>
            <person name="Chebbi M.A.C M."/>
        </authorList>
    </citation>
    <scope>NUCLEOTIDE SEQUENCE</scope>
</reference>
<dbReference type="EMBL" id="CAJNRD030000271">
    <property type="protein sequence ID" value="CAG5071245.1"/>
    <property type="molecule type" value="Genomic_DNA"/>
</dbReference>
<feature type="compositionally biased region" description="Polar residues" evidence="4">
    <location>
        <begin position="33"/>
        <end position="51"/>
    </location>
</feature>
<protein>
    <submittedName>
        <fullName evidence="6">Similar to ets1-b: Protein c-ets-1-B (Xenopus laevis)</fullName>
    </submittedName>
</protein>
<dbReference type="GO" id="GO:0043565">
    <property type="term" value="F:sequence-specific DNA binding"/>
    <property type="evidence" value="ECO:0007669"/>
    <property type="project" value="InterPro"/>
</dbReference>
<dbReference type="Pfam" id="PF00178">
    <property type="entry name" value="Ets"/>
    <property type="match status" value="1"/>
</dbReference>
<dbReference type="GO" id="GO:0030154">
    <property type="term" value="P:cell differentiation"/>
    <property type="evidence" value="ECO:0007669"/>
    <property type="project" value="TreeGrafter"/>
</dbReference>
<evidence type="ECO:0000259" key="5">
    <source>
        <dbReference type="PROSITE" id="PS50061"/>
    </source>
</evidence>
<evidence type="ECO:0000313" key="6">
    <source>
        <dbReference type="EMBL" id="CAG5071245.1"/>
    </source>
</evidence>
<feature type="region of interest" description="Disordered" evidence="4">
    <location>
        <begin position="166"/>
        <end position="188"/>
    </location>
</feature>